<dbReference type="PANTHER" id="PTHR35099">
    <property type="entry name" value="OS02G0182700 PROTEIN"/>
    <property type="match status" value="1"/>
</dbReference>
<keyword evidence="3" id="KW-1185">Reference proteome</keyword>
<dbReference type="EMBL" id="CP097509">
    <property type="protein sequence ID" value="URE15201.1"/>
    <property type="molecule type" value="Genomic_DNA"/>
</dbReference>
<feature type="compositionally biased region" description="Polar residues" evidence="1">
    <location>
        <begin position="134"/>
        <end position="152"/>
    </location>
</feature>
<evidence type="ECO:0000256" key="1">
    <source>
        <dbReference type="SAM" id="MobiDB-lite"/>
    </source>
</evidence>
<organism evidence="2 3">
    <name type="scientific">Musa troglodytarum</name>
    <name type="common">fe'i banana</name>
    <dbReference type="NCBI Taxonomy" id="320322"/>
    <lineage>
        <taxon>Eukaryota</taxon>
        <taxon>Viridiplantae</taxon>
        <taxon>Streptophyta</taxon>
        <taxon>Embryophyta</taxon>
        <taxon>Tracheophyta</taxon>
        <taxon>Spermatophyta</taxon>
        <taxon>Magnoliopsida</taxon>
        <taxon>Liliopsida</taxon>
        <taxon>Zingiberales</taxon>
        <taxon>Musaceae</taxon>
        <taxon>Musa</taxon>
    </lineage>
</organism>
<accession>A0A9E7KF78</accession>
<reference evidence="2" key="1">
    <citation type="submission" date="2022-05" db="EMBL/GenBank/DDBJ databases">
        <title>The Musa troglodytarum L. genome provides insights into the mechanism of non-climacteric behaviour and enrichment of carotenoids.</title>
        <authorList>
            <person name="Wang J."/>
        </authorList>
    </citation>
    <scope>NUCLEOTIDE SEQUENCE</scope>
    <source>
        <tissue evidence="2">Leaf</tissue>
    </source>
</reference>
<dbReference type="AlphaFoldDB" id="A0A9E7KF78"/>
<name>A0A9E7KF78_9LILI</name>
<sequence length="241" mass="26115">MVVDGDDEDSWCRHALSNHALVADVLLSFRDPRILLIPWQRRLDPDRTTAAAGSLPFSEPSDTKTADSEKDDERPSTSSPPPLPAEEFPDWGRRIRRSWTVKASPIRGATADAAVGKSRRRRRPSPLSALDGYSSASTSWTSRDGEEGSSSPGKAGKMPRSFDDAAPGGGLPSQESEALRRAAEELRAANRQLLSSLDRPKAPVADANAATALEPHLPVSRQSVSKKFLLPDLNELPDCLD</sequence>
<evidence type="ECO:0000313" key="2">
    <source>
        <dbReference type="EMBL" id="URE15201.1"/>
    </source>
</evidence>
<protein>
    <submittedName>
        <fullName evidence="2">Uncharacterized protein</fullName>
    </submittedName>
</protein>
<feature type="region of interest" description="Disordered" evidence="1">
    <location>
        <begin position="48"/>
        <end position="181"/>
    </location>
</feature>
<dbReference type="OrthoDB" id="772043at2759"/>
<proteinExistence type="predicted"/>
<dbReference type="Proteomes" id="UP001055439">
    <property type="component" value="Chromosome 7"/>
</dbReference>
<evidence type="ECO:0000313" key="3">
    <source>
        <dbReference type="Proteomes" id="UP001055439"/>
    </source>
</evidence>
<gene>
    <name evidence="2" type="ORF">MUK42_10557</name>
</gene>
<feature type="compositionally biased region" description="Basic and acidic residues" evidence="1">
    <location>
        <begin position="61"/>
        <end position="75"/>
    </location>
</feature>
<dbReference type="PANTHER" id="PTHR35099:SF2">
    <property type="entry name" value="OS02G0182700 PROTEIN"/>
    <property type="match status" value="1"/>
</dbReference>